<evidence type="ECO:0000313" key="4">
    <source>
        <dbReference type="Proteomes" id="UP001310692"/>
    </source>
</evidence>
<feature type="transmembrane region" description="Helical" evidence="1">
    <location>
        <begin position="12"/>
        <end position="34"/>
    </location>
</feature>
<dbReference type="RefSeq" id="WP_330195083.1">
    <property type="nucleotide sequence ID" value="NZ_JAZDRO010000001.1"/>
</dbReference>
<evidence type="ECO:0000256" key="1">
    <source>
        <dbReference type="SAM" id="Phobius"/>
    </source>
</evidence>
<name>A0ABU7LVG4_9PROT</name>
<accession>A0ABU7LVG4</accession>
<proteinExistence type="predicted"/>
<organism evidence="3 4">
    <name type="scientific">Hyphobacterium marinum</name>
    <dbReference type="NCBI Taxonomy" id="3116574"/>
    <lineage>
        <taxon>Bacteria</taxon>
        <taxon>Pseudomonadati</taxon>
        <taxon>Pseudomonadota</taxon>
        <taxon>Alphaproteobacteria</taxon>
        <taxon>Maricaulales</taxon>
        <taxon>Maricaulaceae</taxon>
        <taxon>Hyphobacterium</taxon>
    </lineage>
</organism>
<keyword evidence="1" id="KW-0812">Transmembrane</keyword>
<feature type="domain" description="DUF4340" evidence="2">
    <location>
        <begin position="79"/>
        <end position="215"/>
    </location>
</feature>
<dbReference type="Proteomes" id="UP001310692">
    <property type="component" value="Unassembled WGS sequence"/>
</dbReference>
<dbReference type="Pfam" id="PF14238">
    <property type="entry name" value="DUF4340"/>
    <property type="match status" value="1"/>
</dbReference>
<evidence type="ECO:0000259" key="2">
    <source>
        <dbReference type="Pfam" id="PF14238"/>
    </source>
</evidence>
<sequence length="349" mass="37282">MSGGADRQRLIEAVILGGVAVLAMLIALTLVLTASSSAPGLDRRGPVLPDLAGTTSEVRTLAVETRAARFELERDGEGWALAGRAGFPANADLAERILTSLAELEYAGARTASRNQHAALGLVAPDQGGDGIRITAHDYDGRLVADLILGAARGESGSYLRRPDEDQTWAVIGLPPVATEADRWMELDFLALGTDTIARVQVQPESGPTYRLERPGLSVRNFALRSPPGWRPVTDGAGNGTGSVLSRVRFRDVRRADFTDPPVARHTAETFGGLRVEIAVYADGQSRWATLRAVALSDDAQAEALALNNTADNWAFLLSDLTISRLIRPLDDFAIRPAPPAPQPDAEPR</sequence>
<dbReference type="EMBL" id="JAZDRO010000001">
    <property type="protein sequence ID" value="MEE2565548.1"/>
    <property type="molecule type" value="Genomic_DNA"/>
</dbReference>
<protein>
    <submittedName>
        <fullName evidence="3">DUF4340 domain-containing protein</fullName>
    </submittedName>
</protein>
<keyword evidence="1" id="KW-0472">Membrane</keyword>
<gene>
    <name evidence="3" type="ORF">V0U35_02550</name>
</gene>
<reference evidence="3 4" key="1">
    <citation type="submission" date="2024-01" db="EMBL/GenBank/DDBJ databases">
        <title>Hyphobacterium bacterium isolated from marine sediment.</title>
        <authorList>
            <person name="Zhao S."/>
        </authorList>
    </citation>
    <scope>NUCLEOTIDE SEQUENCE [LARGE SCALE GENOMIC DNA]</scope>
    <source>
        <strain evidence="3 4">Y60-23</strain>
    </source>
</reference>
<evidence type="ECO:0000313" key="3">
    <source>
        <dbReference type="EMBL" id="MEE2565548.1"/>
    </source>
</evidence>
<comment type="caution">
    <text evidence="3">The sequence shown here is derived from an EMBL/GenBank/DDBJ whole genome shotgun (WGS) entry which is preliminary data.</text>
</comment>
<dbReference type="InterPro" id="IPR025641">
    <property type="entry name" value="DUF4340"/>
</dbReference>
<keyword evidence="1" id="KW-1133">Transmembrane helix</keyword>
<keyword evidence="4" id="KW-1185">Reference proteome</keyword>